<proteinExistence type="predicted"/>
<evidence type="ECO:0000313" key="2">
    <source>
        <dbReference type="Proteomes" id="UP001163603"/>
    </source>
</evidence>
<keyword evidence="2" id="KW-1185">Reference proteome</keyword>
<sequence>MEIREDIVCRKAGSVNCSCTCFWVLCAVTRDAISDKPDSPNSSVVSLQGM</sequence>
<evidence type="ECO:0000313" key="1">
    <source>
        <dbReference type="EMBL" id="KAJ0034523.1"/>
    </source>
</evidence>
<name>A0ACC0YCI6_9ROSI</name>
<dbReference type="EMBL" id="CM047742">
    <property type="protein sequence ID" value="KAJ0034523.1"/>
    <property type="molecule type" value="Genomic_DNA"/>
</dbReference>
<dbReference type="Proteomes" id="UP001163603">
    <property type="component" value="Chromosome 7"/>
</dbReference>
<accession>A0ACC0YCI6</accession>
<gene>
    <name evidence="1" type="ORF">Pint_24521</name>
</gene>
<organism evidence="1 2">
    <name type="scientific">Pistacia integerrima</name>
    <dbReference type="NCBI Taxonomy" id="434235"/>
    <lineage>
        <taxon>Eukaryota</taxon>
        <taxon>Viridiplantae</taxon>
        <taxon>Streptophyta</taxon>
        <taxon>Embryophyta</taxon>
        <taxon>Tracheophyta</taxon>
        <taxon>Spermatophyta</taxon>
        <taxon>Magnoliopsida</taxon>
        <taxon>eudicotyledons</taxon>
        <taxon>Gunneridae</taxon>
        <taxon>Pentapetalae</taxon>
        <taxon>rosids</taxon>
        <taxon>malvids</taxon>
        <taxon>Sapindales</taxon>
        <taxon>Anacardiaceae</taxon>
        <taxon>Pistacia</taxon>
    </lineage>
</organism>
<protein>
    <submittedName>
        <fullName evidence="1">Uncharacterized protein</fullName>
    </submittedName>
</protein>
<comment type="caution">
    <text evidence="1">The sequence shown here is derived from an EMBL/GenBank/DDBJ whole genome shotgun (WGS) entry which is preliminary data.</text>
</comment>
<reference evidence="2" key="1">
    <citation type="journal article" date="2023" name="G3 (Bethesda)">
        <title>Genome assembly and association tests identify interacting loci associated with vigor, precocity, and sex in interspecific pistachio rootstocks.</title>
        <authorList>
            <person name="Palmer W."/>
            <person name="Jacygrad E."/>
            <person name="Sagayaradj S."/>
            <person name="Cavanaugh K."/>
            <person name="Han R."/>
            <person name="Bertier L."/>
            <person name="Beede B."/>
            <person name="Kafkas S."/>
            <person name="Golino D."/>
            <person name="Preece J."/>
            <person name="Michelmore R."/>
        </authorList>
    </citation>
    <scope>NUCLEOTIDE SEQUENCE [LARGE SCALE GENOMIC DNA]</scope>
</reference>